<accession>A0ABZ0I9F9</accession>
<dbReference type="PANTHER" id="PTHR11941:SF54">
    <property type="entry name" value="ENOYL-COA HYDRATASE, MITOCHONDRIAL"/>
    <property type="match status" value="1"/>
</dbReference>
<comment type="similarity">
    <text evidence="1">Belongs to the enoyl-CoA hydratase/isomerase family.</text>
</comment>
<evidence type="ECO:0000256" key="3">
    <source>
        <dbReference type="SAM" id="MobiDB-lite"/>
    </source>
</evidence>
<proteinExistence type="inferred from homology"/>
<protein>
    <submittedName>
        <fullName evidence="4">Crotonase/enoyl-CoA hydratase family protein</fullName>
    </submittedName>
</protein>
<evidence type="ECO:0000313" key="5">
    <source>
        <dbReference type="Proteomes" id="UP001626549"/>
    </source>
</evidence>
<dbReference type="Gene3D" id="1.10.12.10">
    <property type="entry name" value="Lyase 2-enoyl-coa Hydratase, Chain A, domain 2"/>
    <property type="match status" value="1"/>
</dbReference>
<dbReference type="Gene3D" id="3.90.226.10">
    <property type="entry name" value="2-enoyl-CoA Hydratase, Chain A, domain 1"/>
    <property type="match status" value="1"/>
</dbReference>
<dbReference type="InterPro" id="IPR014748">
    <property type="entry name" value="Enoyl-CoA_hydra_C"/>
</dbReference>
<keyword evidence="2" id="KW-0456">Lyase</keyword>
<dbReference type="CDD" id="cd06558">
    <property type="entry name" value="crotonase-like"/>
    <property type="match status" value="1"/>
</dbReference>
<sequence length="297" mass="32311">MRAKEFDCLNYEVDSGVATITLNRPDKLNAMTPLMFREFVEALDLVDTDDDVRAVIVTGAGKGFCAGADLTPTGDSSPFAADEIPKREDGTTDYSHESVRDGGGFITLRLYQCKKPVIAAINGACVGAGASMIVAMDIRLASEKAKFGYVFARRGIVPESASAWFLPQIVGRAQALEWCMTGRVFTAGEALAGGLVRSIHPADELLQAARELAMEIIENTAPVSVALTRHMLWRLPSADHPMAAHQIDSRGVFSRSKSTDAAEGVSSFLEKRAPQYPNAVSTDMPDFFPWWEEPDYQ</sequence>
<name>A0ABZ0I9F9_9GAMM</name>
<feature type="region of interest" description="Disordered" evidence="3">
    <location>
        <begin position="76"/>
        <end position="96"/>
    </location>
</feature>
<evidence type="ECO:0000256" key="1">
    <source>
        <dbReference type="ARBA" id="ARBA00005254"/>
    </source>
</evidence>
<evidence type="ECO:0000313" key="4">
    <source>
        <dbReference type="EMBL" id="WOJ95981.1"/>
    </source>
</evidence>
<dbReference type="InterPro" id="IPR029045">
    <property type="entry name" value="ClpP/crotonase-like_dom_sf"/>
</dbReference>
<dbReference type="EMBL" id="CP136865">
    <property type="protein sequence ID" value="WOJ95981.1"/>
    <property type="molecule type" value="Genomic_DNA"/>
</dbReference>
<dbReference type="Proteomes" id="UP001626549">
    <property type="component" value="Chromosome"/>
</dbReference>
<dbReference type="Pfam" id="PF00378">
    <property type="entry name" value="ECH_1"/>
    <property type="match status" value="1"/>
</dbReference>
<reference evidence="4 5" key="1">
    <citation type="submission" date="2023-10" db="EMBL/GenBank/DDBJ databases">
        <title>Two novel species belonging to the OM43/NOR5 clade.</title>
        <authorList>
            <person name="Park M."/>
        </authorList>
    </citation>
    <scope>NUCLEOTIDE SEQUENCE [LARGE SCALE GENOMIC DNA]</scope>
    <source>
        <strain evidence="4 5">IMCC45268</strain>
    </source>
</reference>
<dbReference type="NCBIfam" id="NF006109">
    <property type="entry name" value="PRK08260.1"/>
    <property type="match status" value="1"/>
</dbReference>
<dbReference type="InterPro" id="IPR001753">
    <property type="entry name" value="Enoyl-CoA_hydra/iso"/>
</dbReference>
<organism evidence="4 5">
    <name type="scientific">Congregibacter brevis</name>
    <dbReference type="NCBI Taxonomy" id="3081201"/>
    <lineage>
        <taxon>Bacteria</taxon>
        <taxon>Pseudomonadati</taxon>
        <taxon>Pseudomonadota</taxon>
        <taxon>Gammaproteobacteria</taxon>
        <taxon>Cellvibrionales</taxon>
        <taxon>Halieaceae</taxon>
        <taxon>Congregibacter</taxon>
    </lineage>
</organism>
<dbReference type="PANTHER" id="PTHR11941">
    <property type="entry name" value="ENOYL-COA HYDRATASE-RELATED"/>
    <property type="match status" value="1"/>
</dbReference>
<gene>
    <name evidence="4" type="ORF">R0137_12095</name>
</gene>
<feature type="compositionally biased region" description="Basic and acidic residues" evidence="3">
    <location>
        <begin position="83"/>
        <end position="96"/>
    </location>
</feature>
<dbReference type="RefSeq" id="WP_407326673.1">
    <property type="nucleotide sequence ID" value="NZ_CP136865.1"/>
</dbReference>
<evidence type="ECO:0000256" key="2">
    <source>
        <dbReference type="ARBA" id="ARBA00023239"/>
    </source>
</evidence>
<dbReference type="SUPFAM" id="SSF52096">
    <property type="entry name" value="ClpP/crotonase"/>
    <property type="match status" value="1"/>
</dbReference>
<keyword evidence="5" id="KW-1185">Reference proteome</keyword>